<proteinExistence type="predicted"/>
<evidence type="ECO:0000313" key="2">
    <source>
        <dbReference type="EMBL" id="ETO05194.1"/>
    </source>
</evidence>
<dbReference type="AlphaFoldDB" id="X6LU72"/>
<reference evidence="2 3" key="1">
    <citation type="journal article" date="2013" name="Curr. Biol.">
        <title>The Genome of the Foraminiferan Reticulomyxa filosa.</title>
        <authorList>
            <person name="Glockner G."/>
            <person name="Hulsmann N."/>
            <person name="Schleicher M."/>
            <person name="Noegel A.A."/>
            <person name="Eichinger L."/>
            <person name="Gallinger C."/>
            <person name="Pawlowski J."/>
            <person name="Sierra R."/>
            <person name="Euteneuer U."/>
            <person name="Pillet L."/>
            <person name="Moustafa A."/>
            <person name="Platzer M."/>
            <person name="Groth M."/>
            <person name="Szafranski K."/>
            <person name="Schliwa M."/>
        </authorList>
    </citation>
    <scope>NUCLEOTIDE SEQUENCE [LARGE SCALE GENOMIC DNA]</scope>
</reference>
<accession>X6LU72</accession>
<evidence type="ECO:0000313" key="3">
    <source>
        <dbReference type="Proteomes" id="UP000023152"/>
    </source>
</evidence>
<gene>
    <name evidence="2" type="ORF">RFI_32204</name>
</gene>
<name>X6LU72_RETFI</name>
<comment type="caution">
    <text evidence="2">The sequence shown here is derived from an EMBL/GenBank/DDBJ whole genome shotgun (WGS) entry which is preliminary data.</text>
</comment>
<protein>
    <submittedName>
        <fullName evidence="2">Uncharacterized protein</fullName>
    </submittedName>
</protein>
<keyword evidence="1" id="KW-1133">Transmembrane helix</keyword>
<keyword evidence="1" id="KW-0472">Membrane</keyword>
<evidence type="ECO:0000256" key="1">
    <source>
        <dbReference type="SAM" id="Phobius"/>
    </source>
</evidence>
<organism evidence="2 3">
    <name type="scientific">Reticulomyxa filosa</name>
    <dbReference type="NCBI Taxonomy" id="46433"/>
    <lineage>
        <taxon>Eukaryota</taxon>
        <taxon>Sar</taxon>
        <taxon>Rhizaria</taxon>
        <taxon>Retaria</taxon>
        <taxon>Foraminifera</taxon>
        <taxon>Monothalamids</taxon>
        <taxon>Reticulomyxidae</taxon>
        <taxon>Reticulomyxa</taxon>
    </lineage>
</organism>
<dbReference type="EMBL" id="ASPP01028418">
    <property type="protein sequence ID" value="ETO05194.1"/>
    <property type="molecule type" value="Genomic_DNA"/>
</dbReference>
<feature type="transmembrane region" description="Helical" evidence="1">
    <location>
        <begin position="57"/>
        <end position="75"/>
    </location>
</feature>
<sequence>MISKLTGSLILLTGILLGVHSSMGMLQFKHFVSIHTEASGASGAQSDNTFSKVPMDIIAECLVGLLLILLSVAQLNGNFKEIVNPPQSNVRLFDQLFYSEDFATLQQRKHPLIAVDKE</sequence>
<keyword evidence="1" id="KW-0812">Transmembrane</keyword>
<keyword evidence="3" id="KW-1185">Reference proteome</keyword>
<dbReference type="Proteomes" id="UP000023152">
    <property type="component" value="Unassembled WGS sequence"/>
</dbReference>